<organism evidence="3 4">
    <name type="scientific">Massilia solisilvae</name>
    <dbReference type="NCBI Taxonomy" id="1811225"/>
    <lineage>
        <taxon>Bacteria</taxon>
        <taxon>Pseudomonadati</taxon>
        <taxon>Pseudomonadota</taxon>
        <taxon>Betaproteobacteria</taxon>
        <taxon>Burkholderiales</taxon>
        <taxon>Oxalobacteraceae</taxon>
        <taxon>Telluria group</taxon>
        <taxon>Massilia</taxon>
    </lineage>
</organism>
<proteinExistence type="predicted"/>
<evidence type="ECO:0000256" key="1">
    <source>
        <dbReference type="SAM" id="Phobius"/>
    </source>
</evidence>
<dbReference type="Pfam" id="PF08239">
    <property type="entry name" value="SH3_3"/>
    <property type="match status" value="1"/>
</dbReference>
<feature type="domain" description="SH3b" evidence="2">
    <location>
        <begin position="91"/>
        <end position="145"/>
    </location>
</feature>
<dbReference type="InterPro" id="IPR003646">
    <property type="entry name" value="SH3-like_bac-type"/>
</dbReference>
<sequence>MSSTTLLTVAAYAAALVATLVLAAHFTPASWWRRANARALAVLAIGTLGIGSALTWLVLPAAPAMAAPLARPAPLAADAPVAGREYRTYDHLNLRSSRSVGARRLGVVPAGALVTATGNRAGDWWEISAAIDGRDVRGWASSLWLRRADESRK</sequence>
<name>A0ABT2BM68_9BURK</name>
<comment type="caution">
    <text evidence="3">The sequence shown here is derived from an EMBL/GenBank/DDBJ whole genome shotgun (WGS) entry which is preliminary data.</text>
</comment>
<dbReference type="Gene3D" id="2.30.30.40">
    <property type="entry name" value="SH3 Domains"/>
    <property type="match status" value="1"/>
</dbReference>
<keyword evidence="1" id="KW-0472">Membrane</keyword>
<protein>
    <submittedName>
        <fullName evidence="3">SH3 domain-containing protein</fullName>
    </submittedName>
</protein>
<evidence type="ECO:0000259" key="2">
    <source>
        <dbReference type="Pfam" id="PF08239"/>
    </source>
</evidence>
<dbReference type="RefSeq" id="WP_258857262.1">
    <property type="nucleotide sequence ID" value="NZ_JANUGV010000004.1"/>
</dbReference>
<keyword evidence="1" id="KW-0812">Transmembrane</keyword>
<evidence type="ECO:0000313" key="3">
    <source>
        <dbReference type="EMBL" id="MCS0609613.1"/>
    </source>
</evidence>
<gene>
    <name evidence="3" type="ORF">NX773_15705</name>
</gene>
<evidence type="ECO:0000313" key="4">
    <source>
        <dbReference type="Proteomes" id="UP001205861"/>
    </source>
</evidence>
<keyword evidence="4" id="KW-1185">Reference proteome</keyword>
<reference evidence="3 4" key="1">
    <citation type="submission" date="2022-08" db="EMBL/GenBank/DDBJ databases">
        <title>Reclassification of Massilia species as members of the genera Telluria, Duganella, Pseudoduganella, Mokoshia gen. nov. and Zemynaea gen. nov. using orthogonal and non-orthogonal genome-based approaches.</title>
        <authorList>
            <person name="Bowman J.P."/>
        </authorList>
    </citation>
    <scope>NUCLEOTIDE SEQUENCE [LARGE SCALE GENOMIC DNA]</scope>
    <source>
        <strain evidence="3 4">JCM 31607</strain>
    </source>
</reference>
<dbReference type="EMBL" id="JANUGV010000004">
    <property type="protein sequence ID" value="MCS0609613.1"/>
    <property type="molecule type" value="Genomic_DNA"/>
</dbReference>
<dbReference type="Proteomes" id="UP001205861">
    <property type="component" value="Unassembled WGS sequence"/>
</dbReference>
<accession>A0ABT2BM68</accession>
<feature type="transmembrane region" description="Helical" evidence="1">
    <location>
        <begin position="39"/>
        <end position="59"/>
    </location>
</feature>
<keyword evidence="1" id="KW-1133">Transmembrane helix</keyword>